<gene>
    <name evidence="1" type="ORF">ICL16_14195</name>
</gene>
<reference evidence="1" key="1">
    <citation type="submission" date="2020-09" db="EMBL/GenBank/DDBJ databases">
        <title>Iningainema tapete sp. nov. (Scytonemataceae, Cyanobacteria) from greenhouses in central Florida (USA) produces two types of nodularin with biosynthetic potential for microcystin-LR and anabaenopeptins.</title>
        <authorList>
            <person name="Berthold D.E."/>
            <person name="Lefler F.W."/>
            <person name="Huang I.-S."/>
            <person name="Abdulla H."/>
            <person name="Zimba P.V."/>
            <person name="Laughinghouse H.D. IV."/>
        </authorList>
    </citation>
    <scope>NUCLEOTIDE SEQUENCE</scope>
    <source>
        <strain evidence="1">BLCCT55</strain>
    </source>
</reference>
<evidence type="ECO:0000313" key="1">
    <source>
        <dbReference type="EMBL" id="MBD2773186.1"/>
    </source>
</evidence>
<dbReference type="RefSeq" id="WP_190828666.1">
    <property type="nucleotide sequence ID" value="NZ_CAWPPI010000050.1"/>
</dbReference>
<proteinExistence type="predicted"/>
<evidence type="ECO:0000313" key="2">
    <source>
        <dbReference type="Proteomes" id="UP000629098"/>
    </source>
</evidence>
<dbReference type="EMBL" id="JACXAE010000050">
    <property type="protein sequence ID" value="MBD2773186.1"/>
    <property type="molecule type" value="Genomic_DNA"/>
</dbReference>
<name>A0A8J6XIT5_9CYAN</name>
<dbReference type="AlphaFoldDB" id="A0A8J6XIT5"/>
<dbReference type="Proteomes" id="UP000629098">
    <property type="component" value="Unassembled WGS sequence"/>
</dbReference>
<keyword evidence="2" id="KW-1185">Reference proteome</keyword>
<organism evidence="1 2">
    <name type="scientific">Iningainema tapete BLCC-T55</name>
    <dbReference type="NCBI Taxonomy" id="2748662"/>
    <lineage>
        <taxon>Bacteria</taxon>
        <taxon>Bacillati</taxon>
        <taxon>Cyanobacteriota</taxon>
        <taxon>Cyanophyceae</taxon>
        <taxon>Nostocales</taxon>
        <taxon>Scytonemataceae</taxon>
        <taxon>Iningainema tapete</taxon>
    </lineage>
</organism>
<comment type="caution">
    <text evidence="1">The sequence shown here is derived from an EMBL/GenBank/DDBJ whole genome shotgun (WGS) entry which is preliminary data.</text>
</comment>
<sequence>MRDFEEGEYLVCQSYPSPKSLKMLSIQYRGSDYDNTFQEASSSADLENMGRDYSVCSVCKVINGEIYKLDIFQKVQGKLIEPDEDEELFDLTEEDELIAQYGRSNLEFVRDQEWVSDDLERYLGKL</sequence>
<accession>A0A8J6XIT5</accession>
<protein>
    <submittedName>
        <fullName evidence="1">Uncharacterized protein</fullName>
    </submittedName>
</protein>